<dbReference type="Proteomes" id="UP000030758">
    <property type="component" value="Unassembled WGS sequence"/>
</dbReference>
<protein>
    <submittedName>
        <fullName evidence="1">Uncharacterized protein</fullName>
    </submittedName>
</protein>
<gene>
    <name evidence="1" type="ORF">M514_23699</name>
</gene>
<sequence length="88" mass="10124">MMQSHSFAEYVYLSVLVVVRQRCEDVLSCITKAFEAFQIHPERSLVAHDEIPLRTQYKILSHLLKTTGNQPRSTKLCDSSDPLLLTKF</sequence>
<evidence type="ECO:0000313" key="1">
    <source>
        <dbReference type="EMBL" id="KFD64118.1"/>
    </source>
</evidence>
<proteinExistence type="predicted"/>
<dbReference type="EMBL" id="KL367561">
    <property type="protein sequence ID" value="KFD64118.1"/>
    <property type="molecule type" value="Genomic_DNA"/>
</dbReference>
<accession>A0A085N3S2</accession>
<dbReference type="AlphaFoldDB" id="A0A085N3S2"/>
<organism evidence="1">
    <name type="scientific">Trichuris suis</name>
    <name type="common">pig whipworm</name>
    <dbReference type="NCBI Taxonomy" id="68888"/>
    <lineage>
        <taxon>Eukaryota</taxon>
        <taxon>Metazoa</taxon>
        <taxon>Ecdysozoa</taxon>
        <taxon>Nematoda</taxon>
        <taxon>Enoplea</taxon>
        <taxon>Dorylaimia</taxon>
        <taxon>Trichinellida</taxon>
        <taxon>Trichuridae</taxon>
        <taxon>Trichuris</taxon>
    </lineage>
</organism>
<reference evidence="1" key="1">
    <citation type="journal article" date="2014" name="Nat. Genet.">
        <title>Genome and transcriptome of the porcine whipworm Trichuris suis.</title>
        <authorList>
            <person name="Jex A.R."/>
            <person name="Nejsum P."/>
            <person name="Schwarz E.M."/>
            <person name="Hu L."/>
            <person name="Young N.D."/>
            <person name="Hall R.S."/>
            <person name="Korhonen P.K."/>
            <person name="Liao S."/>
            <person name="Thamsborg S."/>
            <person name="Xia J."/>
            <person name="Xu P."/>
            <person name="Wang S."/>
            <person name="Scheerlinck J.P."/>
            <person name="Hofmann A."/>
            <person name="Sternberg P.W."/>
            <person name="Wang J."/>
            <person name="Gasser R.B."/>
        </authorList>
    </citation>
    <scope>NUCLEOTIDE SEQUENCE [LARGE SCALE GENOMIC DNA]</scope>
    <source>
        <strain evidence="1">DCEP-RM93F</strain>
    </source>
</reference>
<name>A0A085N3S2_9BILA</name>